<feature type="region of interest" description="Disordered" evidence="1">
    <location>
        <begin position="430"/>
        <end position="461"/>
    </location>
</feature>
<sequence length="461" mass="50146">MAEGTTHEICCEIIEALDLPPAALDRLKFTNNDRLPSCFPVSELAGASIGVACAAVSELTGQAGLAPLVSVDLRLASLWFGFSIRPLDWEIPVPWDAVAGDYPTRDGWIKLHTNAPHHKIAALSVLQCDAAREVVAATVAQWTGEELEQAIVAAGGCAAKLRSRSEWLAHPQGEAVSMEPLVIKRPEHSARMQPWQPTPARPLKGLRVLDLTRVLAGPVATRFLAGFGAQVLRLDPPDWEEPGVIPEVTLGKRCARINLREDEGRRTFERLLSQADVLVHGYRSDALERLGFGSKERQAICPGLIDVSLDAYGHSGPWHNRRGFDSLVQFSCGVAAEGMAWRQSATPVSLPVQALDHATGYLMAASVVRGILARVRGEPLQHYRVSLARTSELLFRYRTETKPSSFDAVSDDDISDLIEATSWGRVKRIKPPASLTGSPMSWDSPAVQLGSTEPEWSDLGA</sequence>
<dbReference type="Proteomes" id="UP000287401">
    <property type="component" value="Unassembled WGS sequence"/>
</dbReference>
<name>A0A430BKP5_SPHYA</name>
<evidence type="ECO:0000256" key="1">
    <source>
        <dbReference type="SAM" id="MobiDB-lite"/>
    </source>
</evidence>
<dbReference type="PANTHER" id="PTHR48228">
    <property type="entry name" value="SUCCINYL-COA--D-CITRAMALATE COA-TRANSFERASE"/>
    <property type="match status" value="1"/>
</dbReference>
<dbReference type="Pfam" id="PF02515">
    <property type="entry name" value="CoA_transf_3"/>
    <property type="match status" value="1"/>
</dbReference>
<dbReference type="InterPro" id="IPR050509">
    <property type="entry name" value="CoA-transferase_III"/>
</dbReference>
<dbReference type="RefSeq" id="WP_125999647.1">
    <property type="nucleotide sequence ID" value="NZ_QRAL01000035.1"/>
</dbReference>
<dbReference type="InterPro" id="IPR023606">
    <property type="entry name" value="CoA-Trfase_III_dom_1_sf"/>
</dbReference>
<dbReference type="SUPFAM" id="SSF89796">
    <property type="entry name" value="CoA-transferase family III (CaiB/BaiF)"/>
    <property type="match status" value="2"/>
</dbReference>
<evidence type="ECO:0000313" key="3">
    <source>
        <dbReference type="Proteomes" id="UP000287401"/>
    </source>
</evidence>
<accession>A0A430BKP5</accession>
<dbReference type="AlphaFoldDB" id="A0A430BKP5"/>
<gene>
    <name evidence="2" type="ORF">DAH51_21575</name>
</gene>
<dbReference type="Gene3D" id="3.40.50.10540">
    <property type="entry name" value="Crotonobetainyl-coa:carnitine coa-transferase, domain 1"/>
    <property type="match status" value="1"/>
</dbReference>
<protein>
    <submittedName>
        <fullName evidence="2">Acyl-CoA transferase</fullName>
    </submittedName>
</protein>
<reference evidence="2 3" key="1">
    <citation type="submission" date="2018-07" db="EMBL/GenBank/DDBJ databases">
        <title>Genomic and Epidemiologic Investigation of an Indolent Hospital Outbreak.</title>
        <authorList>
            <person name="Johnson R.C."/>
            <person name="Deming C."/>
            <person name="Conlan S."/>
            <person name="Zellmer C.J."/>
            <person name="Michelin A.V."/>
            <person name="Lee-Lin S."/>
            <person name="Thomas P.J."/>
            <person name="Park M."/>
            <person name="Weingarten R.A."/>
            <person name="Less J."/>
            <person name="Dekker J.P."/>
            <person name="Frank K.M."/>
            <person name="Musser K.A."/>
            <person name="Mcquiston J.R."/>
            <person name="Henderson D.K."/>
            <person name="Lau A.F."/>
            <person name="Palmore T.N."/>
            <person name="Segre J.A."/>
        </authorList>
    </citation>
    <scope>NUCLEOTIDE SEQUENCE [LARGE SCALE GENOMIC DNA]</scope>
    <source>
        <strain evidence="2 3">SK-NIH.Env6_1116</strain>
    </source>
</reference>
<comment type="caution">
    <text evidence="2">The sequence shown here is derived from an EMBL/GenBank/DDBJ whole genome shotgun (WGS) entry which is preliminary data.</text>
</comment>
<organism evidence="2 3">
    <name type="scientific">Sphingobium yanoikuyae</name>
    <name type="common">Sphingomonas yanoikuyae</name>
    <dbReference type="NCBI Taxonomy" id="13690"/>
    <lineage>
        <taxon>Bacteria</taxon>
        <taxon>Pseudomonadati</taxon>
        <taxon>Pseudomonadota</taxon>
        <taxon>Alphaproteobacteria</taxon>
        <taxon>Sphingomonadales</taxon>
        <taxon>Sphingomonadaceae</taxon>
        <taxon>Sphingobium</taxon>
    </lineage>
</organism>
<dbReference type="InterPro" id="IPR003673">
    <property type="entry name" value="CoA-Trfase_fam_III"/>
</dbReference>
<dbReference type="PANTHER" id="PTHR48228:SF4">
    <property type="entry name" value="BLR3030 PROTEIN"/>
    <property type="match status" value="1"/>
</dbReference>
<proteinExistence type="predicted"/>
<dbReference type="GO" id="GO:0016740">
    <property type="term" value="F:transferase activity"/>
    <property type="evidence" value="ECO:0007669"/>
    <property type="project" value="UniProtKB-KW"/>
</dbReference>
<dbReference type="EMBL" id="QRAL01000035">
    <property type="protein sequence ID" value="RSU52218.1"/>
    <property type="molecule type" value="Genomic_DNA"/>
</dbReference>
<evidence type="ECO:0000313" key="2">
    <source>
        <dbReference type="EMBL" id="RSU52218.1"/>
    </source>
</evidence>
<keyword evidence="2" id="KW-0808">Transferase</keyword>